<evidence type="ECO:0000313" key="3">
    <source>
        <dbReference type="EMBL" id="SDZ74182.1"/>
    </source>
</evidence>
<gene>
    <name evidence="3" type="ORF">SAMN05660648_00239</name>
</gene>
<accession>A0A1H3VJ98</accession>
<dbReference type="GO" id="GO:0004540">
    <property type="term" value="F:RNA nuclease activity"/>
    <property type="evidence" value="ECO:0007669"/>
    <property type="project" value="InterPro"/>
</dbReference>
<dbReference type="Gene3D" id="3.40.50.1010">
    <property type="entry name" value="5'-nuclease"/>
    <property type="match status" value="1"/>
</dbReference>
<evidence type="ECO:0000259" key="2">
    <source>
        <dbReference type="Pfam" id="PF01936"/>
    </source>
</evidence>
<reference evidence="3 4" key="1">
    <citation type="submission" date="2016-10" db="EMBL/GenBank/DDBJ databases">
        <authorList>
            <person name="de Groot N.N."/>
        </authorList>
    </citation>
    <scope>NUCLEOTIDE SEQUENCE [LARGE SCALE GENOMIC DNA]</scope>
    <source>
        <strain evidence="3 4">DSM 2872</strain>
    </source>
</reference>
<feature type="region of interest" description="Disordered" evidence="1">
    <location>
        <begin position="156"/>
        <end position="200"/>
    </location>
</feature>
<name>A0A1H3VJ98_SELRU</name>
<dbReference type="PANTHER" id="PTHR35811:SF1">
    <property type="entry name" value="HTH OST-TYPE DOMAIN-CONTAINING PROTEIN"/>
    <property type="match status" value="1"/>
</dbReference>
<feature type="domain" description="NYN" evidence="2">
    <location>
        <begin position="10"/>
        <end position="142"/>
    </location>
</feature>
<dbReference type="PANTHER" id="PTHR35811">
    <property type="entry name" value="SLR1870 PROTEIN"/>
    <property type="match status" value="1"/>
</dbReference>
<protein>
    <submittedName>
        <fullName evidence="3">NYN domain-containing protein</fullName>
    </submittedName>
</protein>
<dbReference type="Pfam" id="PF01936">
    <property type="entry name" value="NYN"/>
    <property type="match status" value="1"/>
</dbReference>
<organism evidence="3 4">
    <name type="scientific">Selenomonas ruminantium</name>
    <dbReference type="NCBI Taxonomy" id="971"/>
    <lineage>
        <taxon>Bacteria</taxon>
        <taxon>Bacillati</taxon>
        <taxon>Bacillota</taxon>
        <taxon>Negativicutes</taxon>
        <taxon>Selenomonadales</taxon>
        <taxon>Selenomonadaceae</taxon>
        <taxon>Selenomonas</taxon>
    </lineage>
</organism>
<dbReference type="EMBL" id="FNQG01000002">
    <property type="protein sequence ID" value="SDZ74182.1"/>
    <property type="molecule type" value="Genomic_DNA"/>
</dbReference>
<sequence length="273" mass="30700">MTLDSSNEVVAILYDIENAPFEMLNYTLGKARRYQPCRTIVVSDWEARPEQKRWEKLMRRPGFTFRQISRTYQGKNSLDSAIYDSAKLLYDEGVRRFFIITTDSDFVRIAEYLNSDTPSYIIGVGTKQASETLRNAYDEFFVYPPEEKEKKTARKTKAAAAKESEAKQEKSAKAAVKESKAAKPAKAAKTAKAAKKDKAEAAEKTAKSVKAAKTARTAKSQSPVVNLPEGTLTVNLPRTLRQSLQERQTAEGVSMDELVTYLLMRGMARWGED</sequence>
<dbReference type="RefSeq" id="WP_074670328.1">
    <property type="nucleotide sequence ID" value="NZ_FNQG01000002.1"/>
</dbReference>
<dbReference type="OrthoDB" id="9783963at2"/>
<dbReference type="Proteomes" id="UP000183469">
    <property type="component" value="Unassembled WGS sequence"/>
</dbReference>
<dbReference type="AlphaFoldDB" id="A0A1H3VJ98"/>
<proteinExistence type="predicted"/>
<feature type="compositionally biased region" description="Basic and acidic residues" evidence="1">
    <location>
        <begin position="160"/>
        <end position="181"/>
    </location>
</feature>
<evidence type="ECO:0000256" key="1">
    <source>
        <dbReference type="SAM" id="MobiDB-lite"/>
    </source>
</evidence>
<dbReference type="InterPro" id="IPR021139">
    <property type="entry name" value="NYN"/>
</dbReference>
<evidence type="ECO:0000313" key="4">
    <source>
        <dbReference type="Proteomes" id="UP000183469"/>
    </source>
</evidence>
<feature type="compositionally biased region" description="Low complexity" evidence="1">
    <location>
        <begin position="182"/>
        <end position="191"/>
    </location>
</feature>